<dbReference type="AlphaFoldDB" id="A0AAX0VTZ6"/>
<name>A0AAX0VTZ6_9PSED</name>
<evidence type="ECO:0000313" key="3">
    <source>
        <dbReference type="Proteomes" id="UP000234839"/>
    </source>
</evidence>
<proteinExistence type="predicted"/>
<dbReference type="EMBL" id="PJCP01000017">
    <property type="protein sequence ID" value="PLV22562.1"/>
    <property type="molecule type" value="Genomic_DNA"/>
</dbReference>
<dbReference type="Proteomes" id="UP000234878">
    <property type="component" value="Unassembled WGS sequence"/>
</dbReference>
<evidence type="ECO:0000313" key="1">
    <source>
        <dbReference type="EMBL" id="PLV17849.1"/>
    </source>
</evidence>
<dbReference type="EMBL" id="PJCQ01000017">
    <property type="protein sequence ID" value="PLV17849.1"/>
    <property type="molecule type" value="Genomic_DNA"/>
</dbReference>
<evidence type="ECO:0000313" key="2">
    <source>
        <dbReference type="EMBL" id="PLV22562.1"/>
    </source>
</evidence>
<gene>
    <name evidence="1" type="ORF">CXG49_17880</name>
    <name evidence="2" type="ORF">CXG53_18575</name>
</gene>
<protein>
    <submittedName>
        <fullName evidence="1">Uncharacterized protein</fullName>
    </submittedName>
</protein>
<reference evidence="3 4" key="1">
    <citation type="submission" date="2017-12" db="EMBL/GenBank/DDBJ databases">
        <title>Detection of the carbapenemase gene blaVIM-5 in members of the Pseudomonas putida group isolated from polluted Nigerian wetlands.</title>
        <authorList>
            <person name="Adelowo O."/>
            <person name="Vollmers J."/>
            <person name="Maeusezahl I."/>
            <person name="Kaster A.-K."/>
            <person name="Mueller J.A."/>
        </authorList>
    </citation>
    <scope>NUCLEOTIDE SEQUENCE [LARGE SCALE GENOMIC DNA]</scope>
    <source>
        <strain evidence="2 3">MR119</strain>
        <strain evidence="1 4">MR144</strain>
    </source>
</reference>
<sequence>MVTHHQMRSLEIAKRRALWALADLQPGDSRAELPLLEIDEVDQALKALMSGNELSSQELVDSITTQSHNGVRLVIEDSIPEPWRQRFAAASVGSTRLAAGPYFHDFEKFVLTWSAEMAHLRAHRAHRQNRSYK</sequence>
<dbReference type="RefSeq" id="WP_102082193.1">
    <property type="nucleotide sequence ID" value="NZ_PJCP01000017.1"/>
</dbReference>
<evidence type="ECO:0000313" key="4">
    <source>
        <dbReference type="Proteomes" id="UP000234878"/>
    </source>
</evidence>
<dbReference type="Proteomes" id="UP000234839">
    <property type="component" value="Unassembled WGS sequence"/>
</dbReference>
<accession>A0AAX0VTZ6</accession>
<keyword evidence="3" id="KW-1185">Reference proteome</keyword>
<comment type="caution">
    <text evidence="1">The sequence shown here is derived from an EMBL/GenBank/DDBJ whole genome shotgun (WGS) entry which is preliminary data.</text>
</comment>
<organism evidence="1 4">
    <name type="scientific">Pseudomonas guariconensis</name>
    <dbReference type="NCBI Taxonomy" id="1288410"/>
    <lineage>
        <taxon>Bacteria</taxon>
        <taxon>Pseudomonadati</taxon>
        <taxon>Pseudomonadota</taxon>
        <taxon>Gammaproteobacteria</taxon>
        <taxon>Pseudomonadales</taxon>
        <taxon>Pseudomonadaceae</taxon>
        <taxon>Pseudomonas</taxon>
    </lineage>
</organism>